<dbReference type="PANTHER" id="PTHR37459:SF1">
    <property type="entry name" value="CRISPR-ASSOCIATED PROTEIN CAS7_CST2_DEVR"/>
    <property type="match status" value="1"/>
</dbReference>
<dbReference type="PANTHER" id="PTHR37459">
    <property type="match status" value="1"/>
</dbReference>
<dbReference type="InterPro" id="IPR010154">
    <property type="entry name" value="CRISPR-assoc_Cas7/Cst2/DevR"/>
</dbReference>
<evidence type="ECO:0000313" key="4">
    <source>
        <dbReference type="Proteomes" id="UP000001495"/>
    </source>
</evidence>
<dbReference type="EMBL" id="CP001696">
    <property type="protein sequence ID" value="ACV25240.1"/>
    <property type="molecule type" value="Genomic_DNA"/>
</dbReference>
<evidence type="ECO:0000256" key="2">
    <source>
        <dbReference type="ARBA" id="ARBA00025626"/>
    </source>
</evidence>
<dbReference type="NCBIfam" id="TIGR01875">
    <property type="entry name" value="cas_MJ0381"/>
    <property type="match status" value="1"/>
</dbReference>
<dbReference type="KEGG" id="mfe:Mefer_1436"/>
<dbReference type="HOGENOM" id="CLU_054331_0_0_2"/>
<dbReference type="Pfam" id="PF01905">
    <property type="entry name" value="DevR"/>
    <property type="match status" value="1"/>
</dbReference>
<dbReference type="NCBIfam" id="TIGR02583">
    <property type="entry name" value="DevR_archaea"/>
    <property type="match status" value="1"/>
</dbReference>
<reference evidence="3" key="1">
    <citation type="submission" date="2009-08" db="EMBL/GenBank/DDBJ databases">
        <title>Complete sequence of chromosome of Methanocaldococcus fervens AG86.</title>
        <authorList>
            <consortium name="US DOE Joint Genome Institute"/>
            <person name="Lucas S."/>
            <person name="Copeland A."/>
            <person name="Lapidus A."/>
            <person name="Glavina del Rio T."/>
            <person name="Tice H."/>
            <person name="Bruce D."/>
            <person name="Goodwin L."/>
            <person name="Pitluck S."/>
            <person name="Chertkov O."/>
            <person name="Detter J.C."/>
            <person name="Han C."/>
            <person name="Tapia R."/>
            <person name="Larimer F."/>
            <person name="Land M."/>
            <person name="Hauser L."/>
            <person name="Kyrpides N."/>
            <person name="Ovchinnikova G."/>
            <person name="Lupa-Sieprawska M."/>
            <person name="Whitman W.B."/>
        </authorList>
    </citation>
    <scope>NUCLEOTIDE SEQUENCE [LARGE SCALE GENOMIC DNA]</scope>
    <source>
        <strain evidence="3">AG86</strain>
    </source>
</reference>
<sequence>MFVSIGVRFEANVEALNMVETAGNYSKHRRVPYIIEEDGKLKTIYVPAMSGESLGHAYQELLVKESKALNLPVCEDCEKFEFFKSMNKKHLEKKIKPIPKDREKIEEAIIKSCVIEDIGGFLYAEKPPVKRTSAFQFSYALPIKSIAIYATTEPQLHARHAQTVGEKKEGASEQMIYYVETGTAIYGFTFNIDLDAIGISGLTNKPVVDEESIKKRREASLKAIFRMLSSQQFGAKLSRFFPVGNIMEVAIAITEHPFSVTSPIYDNYIEKTEKRLKVVANTFGEDTKFITTNDEKTSEECLAEMINYIKDKNII</sequence>
<dbReference type="RefSeq" id="WP_015791973.1">
    <property type="nucleotide sequence ID" value="NC_013156.1"/>
</dbReference>
<dbReference type="STRING" id="573064.Mefer_1436"/>
<name>C7P9K8_METFA</name>
<dbReference type="CDD" id="cd09685">
    <property type="entry name" value="Cas7_I-A"/>
    <property type="match status" value="1"/>
</dbReference>
<dbReference type="GO" id="GO:0051607">
    <property type="term" value="P:defense response to virus"/>
    <property type="evidence" value="ECO:0007669"/>
    <property type="project" value="UniProtKB-KW"/>
</dbReference>
<gene>
    <name evidence="3" type="ordered locus">Mefer_1436</name>
</gene>
<dbReference type="eggNOG" id="arCOG03617">
    <property type="taxonomic scope" value="Archaea"/>
</dbReference>
<evidence type="ECO:0000313" key="3">
    <source>
        <dbReference type="EMBL" id="ACV25240.1"/>
    </source>
</evidence>
<protein>
    <submittedName>
        <fullName evidence="3">CRISPR-associated autoregulator, DevR family</fullName>
    </submittedName>
</protein>
<dbReference type="AlphaFoldDB" id="C7P9K8"/>
<dbReference type="OrthoDB" id="97643at2157"/>
<keyword evidence="4" id="KW-1185">Reference proteome</keyword>
<comment type="function">
    <text evidence="2">CRISPR (clustered regularly interspaced short palindromic repeat) is an adaptive immune system that provides protection against mobile genetic elements (viruses, transposable elements and conjugative plasmids). CRISPR clusters contain spacers, sequences complementary to antecedent mobile elements, and target invading nucleic acids. CRISPR clusters are transcribed and processed into CRISPR RNA (crRNA).</text>
</comment>
<dbReference type="Proteomes" id="UP000001495">
    <property type="component" value="Chromosome"/>
</dbReference>
<dbReference type="InterPro" id="IPR052681">
    <property type="entry name" value="CRISPR-Cas7/Cst2/DevR"/>
</dbReference>
<keyword evidence="1" id="KW-0051">Antiviral defense</keyword>
<dbReference type="GeneID" id="8366142"/>
<proteinExistence type="predicted"/>
<organism evidence="3 4">
    <name type="scientific">Methanocaldococcus fervens (strain DSM 4213 / JCM 15782 / AG86)</name>
    <name type="common">Methanococcus fervens</name>
    <dbReference type="NCBI Taxonomy" id="573064"/>
    <lineage>
        <taxon>Archaea</taxon>
        <taxon>Methanobacteriati</taxon>
        <taxon>Methanobacteriota</taxon>
        <taxon>Methanomada group</taxon>
        <taxon>Methanococci</taxon>
        <taxon>Methanococcales</taxon>
        <taxon>Methanocaldococcaceae</taxon>
        <taxon>Methanocaldococcus</taxon>
    </lineage>
</organism>
<dbReference type="InterPro" id="IPR002764">
    <property type="entry name" value="Cas7/Cst2/DevR_sub_I-a/Apern"/>
</dbReference>
<accession>C7P9K8</accession>
<evidence type="ECO:0000256" key="1">
    <source>
        <dbReference type="ARBA" id="ARBA00023118"/>
    </source>
</evidence>